<organism evidence="3 4">
    <name type="scientific">Prorocentrum cordatum</name>
    <dbReference type="NCBI Taxonomy" id="2364126"/>
    <lineage>
        <taxon>Eukaryota</taxon>
        <taxon>Sar</taxon>
        <taxon>Alveolata</taxon>
        <taxon>Dinophyceae</taxon>
        <taxon>Prorocentrales</taxon>
        <taxon>Prorocentraceae</taxon>
        <taxon>Prorocentrum</taxon>
    </lineage>
</organism>
<gene>
    <name evidence="3" type="ORF">PCOR1329_LOCUS61002</name>
</gene>
<evidence type="ECO:0000256" key="1">
    <source>
        <dbReference type="SAM" id="Phobius"/>
    </source>
</evidence>
<evidence type="ECO:0000313" key="4">
    <source>
        <dbReference type="Proteomes" id="UP001189429"/>
    </source>
</evidence>
<proteinExistence type="predicted"/>
<feature type="chain" id="PRO_5046847606" evidence="2">
    <location>
        <begin position="21"/>
        <end position="358"/>
    </location>
</feature>
<evidence type="ECO:0000313" key="3">
    <source>
        <dbReference type="EMBL" id="CAK0876743.1"/>
    </source>
</evidence>
<accession>A0ABN9VUJ1</accession>
<comment type="caution">
    <text evidence="3">The sequence shown here is derived from an EMBL/GenBank/DDBJ whole genome shotgun (WGS) entry which is preliminary data.</text>
</comment>
<evidence type="ECO:0000256" key="2">
    <source>
        <dbReference type="SAM" id="SignalP"/>
    </source>
</evidence>
<sequence length="358" mass="40243">MCQWLSGLGLASLALYGALCWSLAGELDEVGLICEASAMFKSSPTTFVLATDSAFWQYVEACESVLPELDEAMRIHLRYARKAGILELVVSDVYRLQKPLPEAKSSQECGSTRRKMALEELRPQDKGAYERAELKPLLVPSVPANLAAEAFRHAEAVQTHVTVEGQPLCNFLVVLVFVVDLAWASTCRRGWSVLARQEQTLASGTGEAQLLAEVVKFDARRTLPFELFGMTWERLHEMHSNVTGDVPVLLNHGFEEKGARRCWEWMRYYTAVSPEWGARSIRSYFARLVVHPVMLWFSCPSSSTGRTTFFSIFFLLLSCCFSSPVLLIMLLRVFLLLFHRLLPPSSLCSFWSSYSTSS</sequence>
<dbReference type="EMBL" id="CAUYUJ010017661">
    <property type="protein sequence ID" value="CAK0876743.1"/>
    <property type="molecule type" value="Genomic_DNA"/>
</dbReference>
<keyword evidence="1" id="KW-0472">Membrane</keyword>
<feature type="transmembrane region" description="Helical" evidence="1">
    <location>
        <begin position="309"/>
        <end position="337"/>
    </location>
</feature>
<dbReference type="Proteomes" id="UP001189429">
    <property type="component" value="Unassembled WGS sequence"/>
</dbReference>
<protein>
    <submittedName>
        <fullName evidence="3">Uncharacterized protein</fullName>
    </submittedName>
</protein>
<keyword evidence="1" id="KW-1133">Transmembrane helix</keyword>
<name>A0ABN9VUJ1_9DINO</name>
<keyword evidence="1" id="KW-0812">Transmembrane</keyword>
<reference evidence="3" key="1">
    <citation type="submission" date="2023-10" db="EMBL/GenBank/DDBJ databases">
        <authorList>
            <person name="Chen Y."/>
            <person name="Shah S."/>
            <person name="Dougan E. K."/>
            <person name="Thang M."/>
            <person name="Chan C."/>
        </authorList>
    </citation>
    <scope>NUCLEOTIDE SEQUENCE [LARGE SCALE GENOMIC DNA]</scope>
</reference>
<feature type="signal peptide" evidence="2">
    <location>
        <begin position="1"/>
        <end position="20"/>
    </location>
</feature>
<keyword evidence="2" id="KW-0732">Signal</keyword>
<keyword evidence="4" id="KW-1185">Reference proteome</keyword>